<proteinExistence type="predicted"/>
<comment type="caution">
    <text evidence="2">The sequence shown here is derived from an EMBL/GenBank/DDBJ whole genome shotgun (WGS) entry which is preliminary data.</text>
</comment>
<accession>A0AAD5EGQ1</accession>
<dbReference type="EMBL" id="MU620897">
    <property type="protein sequence ID" value="KAI8583047.1"/>
    <property type="molecule type" value="Genomic_DNA"/>
</dbReference>
<keyword evidence="3" id="KW-1185">Reference proteome</keyword>
<keyword evidence="1" id="KW-0472">Membrane</keyword>
<evidence type="ECO:0000256" key="1">
    <source>
        <dbReference type="SAM" id="Phobius"/>
    </source>
</evidence>
<evidence type="ECO:0000313" key="3">
    <source>
        <dbReference type="Proteomes" id="UP001206595"/>
    </source>
</evidence>
<organism evidence="2 3">
    <name type="scientific">Umbelopsis ramanniana AG</name>
    <dbReference type="NCBI Taxonomy" id="1314678"/>
    <lineage>
        <taxon>Eukaryota</taxon>
        <taxon>Fungi</taxon>
        <taxon>Fungi incertae sedis</taxon>
        <taxon>Mucoromycota</taxon>
        <taxon>Mucoromycotina</taxon>
        <taxon>Umbelopsidomycetes</taxon>
        <taxon>Umbelopsidales</taxon>
        <taxon>Umbelopsidaceae</taxon>
        <taxon>Umbelopsis</taxon>
    </lineage>
</organism>
<reference evidence="2" key="1">
    <citation type="submission" date="2021-06" db="EMBL/GenBank/DDBJ databases">
        <authorList>
            <consortium name="DOE Joint Genome Institute"/>
            <person name="Mondo S.J."/>
            <person name="Amses K.R."/>
            <person name="Simmons D.R."/>
            <person name="Longcore J.E."/>
            <person name="Seto K."/>
            <person name="Alves G.H."/>
            <person name="Bonds A.E."/>
            <person name="Quandt C.A."/>
            <person name="Davis W.J."/>
            <person name="Chang Y."/>
            <person name="Letcher P.M."/>
            <person name="Powell M.J."/>
            <person name="Kuo A."/>
            <person name="Labutti K."/>
            <person name="Pangilinan J."/>
            <person name="Andreopoulos W."/>
            <person name="Tritt A."/>
            <person name="Riley R."/>
            <person name="Hundley H."/>
            <person name="Johnson J."/>
            <person name="Lipzen A."/>
            <person name="Barry K."/>
            <person name="Berbee M.L."/>
            <person name="Buchler N.E."/>
            <person name="Grigoriev I.V."/>
            <person name="Spatafora J.W."/>
            <person name="Stajich J.E."/>
            <person name="James T.Y."/>
        </authorList>
    </citation>
    <scope>NUCLEOTIDE SEQUENCE</scope>
    <source>
        <strain evidence="2">AG</strain>
    </source>
</reference>
<keyword evidence="1" id="KW-1133">Transmembrane helix</keyword>
<keyword evidence="1" id="KW-0812">Transmembrane</keyword>
<feature type="transmembrane region" description="Helical" evidence="1">
    <location>
        <begin position="32"/>
        <end position="52"/>
    </location>
</feature>
<gene>
    <name evidence="2" type="ORF">K450DRAFT_223959</name>
</gene>
<dbReference type="Proteomes" id="UP001206595">
    <property type="component" value="Unassembled WGS sequence"/>
</dbReference>
<dbReference type="GeneID" id="75911483"/>
<dbReference type="RefSeq" id="XP_051448051.1">
    <property type="nucleotide sequence ID" value="XM_051586135.1"/>
</dbReference>
<protein>
    <submittedName>
        <fullName evidence="2">Uncharacterized protein</fullName>
    </submittedName>
</protein>
<dbReference type="AlphaFoldDB" id="A0AAD5EGQ1"/>
<evidence type="ECO:0000313" key="2">
    <source>
        <dbReference type="EMBL" id="KAI8583047.1"/>
    </source>
</evidence>
<reference evidence="2" key="2">
    <citation type="journal article" date="2022" name="Proc. Natl. Acad. Sci. U.S.A.">
        <title>Diploid-dominant life cycles characterize the early evolution of Fungi.</title>
        <authorList>
            <person name="Amses K.R."/>
            <person name="Simmons D.R."/>
            <person name="Longcore J.E."/>
            <person name="Mondo S.J."/>
            <person name="Seto K."/>
            <person name="Jeronimo G.H."/>
            <person name="Bonds A.E."/>
            <person name="Quandt C.A."/>
            <person name="Davis W.J."/>
            <person name="Chang Y."/>
            <person name="Federici B.A."/>
            <person name="Kuo A."/>
            <person name="LaButti K."/>
            <person name="Pangilinan J."/>
            <person name="Andreopoulos W."/>
            <person name="Tritt A."/>
            <person name="Riley R."/>
            <person name="Hundley H."/>
            <person name="Johnson J."/>
            <person name="Lipzen A."/>
            <person name="Barry K."/>
            <person name="Lang B.F."/>
            <person name="Cuomo C.A."/>
            <person name="Buchler N.E."/>
            <person name="Grigoriev I.V."/>
            <person name="Spatafora J.W."/>
            <person name="Stajich J.E."/>
            <person name="James T.Y."/>
        </authorList>
    </citation>
    <scope>NUCLEOTIDE SEQUENCE</scope>
    <source>
        <strain evidence="2">AG</strain>
    </source>
</reference>
<sequence length="59" mass="6645">MVHAAIVYTSHFNVVMVEAMNSEEAVYLPPNLILQIMIACIASSYLASHLYCSLMRQKQ</sequence>
<name>A0AAD5EGQ1_UMBRA</name>